<keyword evidence="9" id="KW-1003">Cell membrane</keyword>
<comment type="caution">
    <text evidence="10">The sequence shown here is derived from an EMBL/GenBank/DDBJ whole genome shotgun (WGS) entry which is preliminary data.</text>
</comment>
<evidence type="ECO:0000313" key="10">
    <source>
        <dbReference type="EMBL" id="KAH0519246.1"/>
    </source>
</evidence>
<evidence type="ECO:0000313" key="11">
    <source>
        <dbReference type="Proteomes" id="UP000710432"/>
    </source>
</evidence>
<evidence type="ECO:0000256" key="8">
    <source>
        <dbReference type="ARBA" id="ARBA00034769"/>
    </source>
</evidence>
<dbReference type="Pfam" id="PF01062">
    <property type="entry name" value="Bestrophin"/>
    <property type="match status" value="1"/>
</dbReference>
<comment type="function">
    <text evidence="9">Forms calcium-sensitive chloride channels. Permeable to bicarbonate.</text>
</comment>
<organism evidence="10 11">
    <name type="scientific">Microtus ochrogaster</name>
    <name type="common">Prairie vole</name>
    <dbReference type="NCBI Taxonomy" id="79684"/>
    <lineage>
        <taxon>Eukaryota</taxon>
        <taxon>Metazoa</taxon>
        <taxon>Chordata</taxon>
        <taxon>Craniata</taxon>
        <taxon>Vertebrata</taxon>
        <taxon>Euteleostomi</taxon>
        <taxon>Mammalia</taxon>
        <taxon>Eutheria</taxon>
        <taxon>Euarchontoglires</taxon>
        <taxon>Glires</taxon>
        <taxon>Rodentia</taxon>
        <taxon>Myomorpha</taxon>
        <taxon>Muroidea</taxon>
        <taxon>Cricetidae</taxon>
        <taxon>Arvicolinae</taxon>
        <taxon>Microtus</taxon>
    </lineage>
</organism>
<evidence type="ECO:0000256" key="1">
    <source>
        <dbReference type="ARBA" id="ARBA00004370"/>
    </source>
</evidence>
<evidence type="ECO:0000256" key="2">
    <source>
        <dbReference type="ARBA" id="ARBA00022692"/>
    </source>
</evidence>
<dbReference type="GO" id="GO:0005886">
    <property type="term" value="C:plasma membrane"/>
    <property type="evidence" value="ECO:0007669"/>
    <property type="project" value="UniProtKB-SubCell"/>
</dbReference>
<reference evidence="10" key="1">
    <citation type="submission" date="2020-03" db="EMBL/GenBank/DDBJ databases">
        <title>Studies in the Genomics of Life Span.</title>
        <authorList>
            <person name="Glass D."/>
        </authorList>
    </citation>
    <scope>NUCLEOTIDE SEQUENCE</scope>
    <source>
        <strain evidence="10">LTLLF</strain>
        <tissue evidence="10">Muscle</tissue>
    </source>
</reference>
<name>A0A8J6L1W7_MICOH</name>
<accession>A0A8J6L1W7</accession>
<keyword evidence="9" id="KW-0406">Ion transport</keyword>
<protein>
    <recommendedName>
        <fullName evidence="9">Bestrophin</fullName>
    </recommendedName>
</protein>
<dbReference type="PANTHER" id="PTHR10736">
    <property type="entry name" value="BESTROPHIN"/>
    <property type="match status" value="1"/>
</dbReference>
<dbReference type="Proteomes" id="UP000710432">
    <property type="component" value="Unassembled WGS sequence"/>
</dbReference>
<evidence type="ECO:0000256" key="4">
    <source>
        <dbReference type="ARBA" id="ARBA00023136"/>
    </source>
</evidence>
<evidence type="ECO:0000256" key="7">
    <source>
        <dbReference type="ARBA" id="ARBA00024167"/>
    </source>
</evidence>
<evidence type="ECO:0000256" key="9">
    <source>
        <dbReference type="RuleBase" id="RU363126"/>
    </source>
</evidence>
<keyword evidence="3 9" id="KW-1133">Transmembrane helix</keyword>
<dbReference type="GO" id="GO:0034707">
    <property type="term" value="C:chloride channel complex"/>
    <property type="evidence" value="ECO:0007669"/>
    <property type="project" value="UniProtKB-KW"/>
</dbReference>
<dbReference type="AlphaFoldDB" id="A0A8J6L1W7"/>
<proteinExistence type="inferred from homology"/>
<keyword evidence="4 9" id="KW-0472">Membrane</keyword>
<dbReference type="InterPro" id="IPR021134">
    <property type="entry name" value="Bestrophin-like"/>
</dbReference>
<comment type="similarity">
    <text evidence="8 9">Belongs to the anion channel-forming bestrophin (TC 1.A.46) family. Calcium-sensitive chloride channel subfamily.</text>
</comment>
<keyword evidence="5 9" id="KW-0869">Chloride channel</keyword>
<feature type="transmembrane region" description="Helical" evidence="9">
    <location>
        <begin position="65"/>
        <end position="88"/>
    </location>
</feature>
<keyword evidence="2 9" id="KW-0812">Transmembrane</keyword>
<dbReference type="EMBL" id="JAATJU010006900">
    <property type="protein sequence ID" value="KAH0519246.1"/>
    <property type="molecule type" value="Genomic_DNA"/>
</dbReference>
<evidence type="ECO:0000256" key="3">
    <source>
        <dbReference type="ARBA" id="ARBA00022989"/>
    </source>
</evidence>
<comment type="subcellular location">
    <subcellularLocation>
        <location evidence="9">Cell membrane</location>
        <topology evidence="9">Multi-pass membrane protein</topology>
    </subcellularLocation>
    <subcellularLocation>
        <location evidence="1">Membrane</location>
    </subcellularLocation>
</comment>
<gene>
    <name evidence="10" type="ORF">LTLLF_112685</name>
</gene>
<keyword evidence="9" id="KW-0813">Transport</keyword>
<comment type="catalytic activity">
    <reaction evidence="7">
        <text>chloride(in) = chloride(out)</text>
        <dbReference type="Rhea" id="RHEA:29823"/>
        <dbReference type="ChEBI" id="CHEBI:17996"/>
    </reaction>
</comment>
<dbReference type="GO" id="GO:0005254">
    <property type="term" value="F:chloride channel activity"/>
    <property type="evidence" value="ECO:0007669"/>
    <property type="project" value="UniProtKB-KW"/>
</dbReference>
<sequence length="317" mass="36911">MTVTYTARVANARFGGFSQLLLLWRGSIYKLLWRELLCFLGLYMALSAAYRFLLAEEQKRYFEKLVMYCDQYASLIPVSFVLGFYVTLVVHRWWNQYLCMPLPDALMCVVVGTVHGRDDRGRLYRRTLMRYAGLSAVLILRSVSTAVFKRFPTIDHVVEAGFMTREERKKFENLNSSYNKYWVPCVWFSNLAAQARREGRIRDNSALKLLLEELNAFRSKCGMLFHYDWISIPLVYTQVAEQLINPFGEDDDDFETNFLIDRNFQVSMLAVDEMYDDLAMLEKDLYWDAAEARAPYTAATAFLRQQPSLQGSTFDIA</sequence>
<evidence type="ECO:0000256" key="5">
    <source>
        <dbReference type="ARBA" id="ARBA00023173"/>
    </source>
</evidence>
<dbReference type="PANTHER" id="PTHR10736:SF1">
    <property type="entry name" value="BESTROPHIN-2"/>
    <property type="match status" value="1"/>
</dbReference>
<dbReference type="InterPro" id="IPR000615">
    <property type="entry name" value="Bestrophin"/>
</dbReference>
<feature type="transmembrane region" description="Helical" evidence="9">
    <location>
        <begin position="31"/>
        <end position="53"/>
    </location>
</feature>
<keyword evidence="6 9" id="KW-0868">Chloride</keyword>
<evidence type="ECO:0000256" key="6">
    <source>
        <dbReference type="ARBA" id="ARBA00023214"/>
    </source>
</evidence>
<keyword evidence="9" id="KW-0407">Ion channel</keyword>